<dbReference type="Pfam" id="PF01467">
    <property type="entry name" value="CTP_transf_like"/>
    <property type="match status" value="1"/>
</dbReference>
<evidence type="ECO:0000256" key="2">
    <source>
        <dbReference type="ARBA" id="ARBA00022695"/>
    </source>
</evidence>
<dbReference type="PANTHER" id="PTHR43793">
    <property type="entry name" value="FAD SYNTHASE"/>
    <property type="match status" value="1"/>
</dbReference>
<keyword evidence="1 4" id="KW-0808">Transferase</keyword>
<comment type="caution">
    <text evidence="4">The sequence shown here is derived from an EMBL/GenBank/DDBJ whole genome shotgun (WGS) entry which is preliminary data.</text>
</comment>
<dbReference type="SUPFAM" id="SSF52374">
    <property type="entry name" value="Nucleotidylyl transferase"/>
    <property type="match status" value="1"/>
</dbReference>
<dbReference type="EC" id="2.7.7.39" evidence="4"/>
<dbReference type="AlphaFoldDB" id="A0A557P5L1"/>
<organism evidence="4 5">
    <name type="scientific">Vibrio algivorus</name>
    <dbReference type="NCBI Taxonomy" id="1667024"/>
    <lineage>
        <taxon>Bacteria</taxon>
        <taxon>Pseudomonadati</taxon>
        <taxon>Pseudomonadota</taxon>
        <taxon>Gammaproteobacteria</taxon>
        <taxon>Vibrionales</taxon>
        <taxon>Vibrionaceae</taxon>
        <taxon>Vibrio</taxon>
    </lineage>
</organism>
<name>A0A557P5L1_9VIBR</name>
<dbReference type="Proteomes" id="UP000319828">
    <property type="component" value="Unassembled WGS sequence"/>
</dbReference>
<dbReference type="PANTHER" id="PTHR43793:SF1">
    <property type="entry name" value="FAD SYNTHASE"/>
    <property type="match status" value="1"/>
</dbReference>
<dbReference type="InterPro" id="IPR006409">
    <property type="entry name" value="G3P_cytidylTrfase"/>
</dbReference>
<proteinExistence type="predicted"/>
<dbReference type="Gene3D" id="3.40.50.620">
    <property type="entry name" value="HUPs"/>
    <property type="match status" value="1"/>
</dbReference>
<evidence type="ECO:0000256" key="1">
    <source>
        <dbReference type="ARBA" id="ARBA00022679"/>
    </source>
</evidence>
<sequence>MKTIITYGTFDLFHVGHVNLLKKLSLLGDKLIVAVSTDEFNHLKGKKSIFSYDERFEILSSCKYVDLVIPEKSWEQKISDIKKYNVKTFAIGDDWRGKFDHLNDFCDVLYLPRTESISTTDVRNTILNIKKEELEKLKGTIIESIDIIESIQSSLR</sequence>
<dbReference type="GO" id="GO:0019350">
    <property type="term" value="P:teichoic acid biosynthetic process"/>
    <property type="evidence" value="ECO:0007669"/>
    <property type="project" value="InterPro"/>
</dbReference>
<dbReference type="GO" id="GO:0047348">
    <property type="term" value="F:glycerol-3-phosphate cytidylyltransferase activity"/>
    <property type="evidence" value="ECO:0007669"/>
    <property type="project" value="UniProtKB-EC"/>
</dbReference>
<dbReference type="OrthoDB" id="9802794at2"/>
<dbReference type="GO" id="GO:0005737">
    <property type="term" value="C:cytoplasm"/>
    <property type="evidence" value="ECO:0007669"/>
    <property type="project" value="InterPro"/>
</dbReference>
<gene>
    <name evidence="4" type="primary">tagD</name>
    <name evidence="4" type="ORF">FOF44_10580</name>
</gene>
<dbReference type="InterPro" id="IPR004821">
    <property type="entry name" value="Cyt_trans-like"/>
</dbReference>
<accession>A0A557P5L1</accession>
<dbReference type="InterPro" id="IPR050385">
    <property type="entry name" value="Archaeal_FAD_synthase"/>
</dbReference>
<dbReference type="NCBIfam" id="TIGR01518">
    <property type="entry name" value="g3p_cytidyltrns"/>
    <property type="match status" value="1"/>
</dbReference>
<dbReference type="NCBIfam" id="TIGR00125">
    <property type="entry name" value="cyt_tran_rel"/>
    <property type="match status" value="1"/>
</dbReference>
<dbReference type="GO" id="GO:0046872">
    <property type="term" value="F:metal ion binding"/>
    <property type="evidence" value="ECO:0007669"/>
    <property type="project" value="InterPro"/>
</dbReference>
<evidence type="ECO:0000313" key="5">
    <source>
        <dbReference type="Proteomes" id="UP000319828"/>
    </source>
</evidence>
<protein>
    <submittedName>
        <fullName evidence="4">Glycerol-3-phosphate cytidylyltransferase</fullName>
        <ecNumber evidence="4">2.7.7.39</ecNumber>
    </submittedName>
</protein>
<dbReference type="EMBL" id="VMKJ01000020">
    <property type="protein sequence ID" value="TVO35952.1"/>
    <property type="molecule type" value="Genomic_DNA"/>
</dbReference>
<feature type="domain" description="Cytidyltransferase-like" evidence="3">
    <location>
        <begin position="5"/>
        <end position="124"/>
    </location>
</feature>
<reference evidence="4 5" key="1">
    <citation type="submission" date="2019-07" db="EMBL/GenBank/DDBJ databases">
        <title>The draft genome sequence of Vibrio algivorus M1486.</title>
        <authorList>
            <person name="Meng X."/>
        </authorList>
    </citation>
    <scope>NUCLEOTIDE SEQUENCE [LARGE SCALE GENOMIC DNA]</scope>
    <source>
        <strain evidence="4 5">M1486</strain>
    </source>
</reference>
<keyword evidence="2 4" id="KW-0548">Nucleotidyltransferase</keyword>
<evidence type="ECO:0000259" key="3">
    <source>
        <dbReference type="Pfam" id="PF01467"/>
    </source>
</evidence>
<dbReference type="InterPro" id="IPR014729">
    <property type="entry name" value="Rossmann-like_a/b/a_fold"/>
</dbReference>
<evidence type="ECO:0000313" key="4">
    <source>
        <dbReference type="EMBL" id="TVO35952.1"/>
    </source>
</evidence>
<dbReference type="RefSeq" id="WP_144388319.1">
    <property type="nucleotide sequence ID" value="NZ_CANNCB010000041.1"/>
</dbReference>